<evidence type="ECO:0000259" key="5">
    <source>
        <dbReference type="PROSITE" id="PS50102"/>
    </source>
</evidence>
<protein>
    <recommendedName>
        <fullName evidence="5">RRM domain-containing protein</fullName>
    </recommendedName>
</protein>
<evidence type="ECO:0000256" key="2">
    <source>
        <dbReference type="ARBA" id="ARBA00022884"/>
    </source>
</evidence>
<gene>
    <name evidence="6" type="ORF">O181_090087</name>
</gene>
<feature type="compositionally biased region" description="Gly residues" evidence="4">
    <location>
        <begin position="324"/>
        <end position="345"/>
    </location>
</feature>
<dbReference type="Gene3D" id="3.30.70.330">
    <property type="match status" value="1"/>
</dbReference>
<dbReference type="PANTHER" id="PTHR23236:SF119">
    <property type="entry name" value="NUCLEAR RNA-BINDING PROTEIN SART-3"/>
    <property type="match status" value="1"/>
</dbReference>
<keyword evidence="1" id="KW-0677">Repeat</keyword>
<dbReference type="Pfam" id="PF00076">
    <property type="entry name" value="RRM_1"/>
    <property type="match status" value="1"/>
</dbReference>
<organism evidence="6 7">
    <name type="scientific">Austropuccinia psidii MF-1</name>
    <dbReference type="NCBI Taxonomy" id="1389203"/>
    <lineage>
        <taxon>Eukaryota</taxon>
        <taxon>Fungi</taxon>
        <taxon>Dikarya</taxon>
        <taxon>Basidiomycota</taxon>
        <taxon>Pucciniomycotina</taxon>
        <taxon>Pucciniomycetes</taxon>
        <taxon>Pucciniales</taxon>
        <taxon>Sphaerophragmiaceae</taxon>
        <taxon>Austropuccinia</taxon>
    </lineage>
</organism>
<dbReference type="OrthoDB" id="6730379at2759"/>
<keyword evidence="7" id="KW-1185">Reference proteome</keyword>
<comment type="caution">
    <text evidence="6">The sequence shown here is derived from an EMBL/GenBank/DDBJ whole genome shotgun (WGS) entry which is preliminary data.</text>
</comment>
<reference evidence="6" key="1">
    <citation type="submission" date="2021-03" db="EMBL/GenBank/DDBJ databases">
        <title>Draft genome sequence of rust myrtle Austropuccinia psidii MF-1, a brazilian biotype.</title>
        <authorList>
            <person name="Quecine M.C."/>
            <person name="Pachon D.M.R."/>
            <person name="Bonatelli M.L."/>
            <person name="Correr F.H."/>
            <person name="Franceschini L.M."/>
            <person name="Leite T.F."/>
            <person name="Margarido G.R.A."/>
            <person name="Almeida C.A."/>
            <person name="Ferrarezi J.A."/>
            <person name="Labate C.A."/>
        </authorList>
    </citation>
    <scope>NUCLEOTIDE SEQUENCE</scope>
    <source>
        <strain evidence="6">MF-1</strain>
    </source>
</reference>
<accession>A0A9Q3P7C4</accession>
<evidence type="ECO:0000313" key="7">
    <source>
        <dbReference type="Proteomes" id="UP000765509"/>
    </source>
</evidence>
<dbReference type="CDD" id="cd00590">
    <property type="entry name" value="RRM_SF"/>
    <property type="match status" value="2"/>
</dbReference>
<dbReference type="GO" id="GO:0003723">
    <property type="term" value="F:RNA binding"/>
    <property type="evidence" value="ECO:0007669"/>
    <property type="project" value="UniProtKB-UniRule"/>
</dbReference>
<dbReference type="Proteomes" id="UP000765509">
    <property type="component" value="Unassembled WGS sequence"/>
</dbReference>
<evidence type="ECO:0000256" key="3">
    <source>
        <dbReference type="PROSITE-ProRule" id="PRU00176"/>
    </source>
</evidence>
<sequence>MISKNFIRTCLRASQASTPLSSAPCRLPLAANLRSYLKLSQSNVTSIRAFNSSSFCFEELPAASQPPSESNNTSQQPQTLSAIDSSEQFAVYLSNLSFSVTEEVLTEFLKQHTPVNKVDVVRNSDGLARGFGFAKYSTLAEAEAAAVTINGLEFLGRQIVAAISQRRAVVSDASNQLFMSGFPTQGEADEGALRAALQEHIGLQPRTIRFHKFPGGFLKGTGHLEFEDVPTLQKALEKLQELGPDRPVVVNGHPLTLVKARPLMEPRSRGRGGFPSSRGRGGFGGPAYGGGYGAYPGPPGGQGGYQGQGYEDPYHSSYPPPPSGYGGYGTGNQGGGGSRGGNPSY</sequence>
<feature type="domain" description="RRM" evidence="5">
    <location>
        <begin position="89"/>
        <end position="166"/>
    </location>
</feature>
<evidence type="ECO:0000256" key="1">
    <source>
        <dbReference type="ARBA" id="ARBA00022737"/>
    </source>
</evidence>
<proteinExistence type="predicted"/>
<feature type="region of interest" description="Disordered" evidence="4">
    <location>
        <begin position="262"/>
        <end position="345"/>
    </location>
</feature>
<evidence type="ECO:0000256" key="4">
    <source>
        <dbReference type="SAM" id="MobiDB-lite"/>
    </source>
</evidence>
<name>A0A9Q3P7C4_9BASI</name>
<keyword evidence="2 3" id="KW-0694">RNA-binding</keyword>
<dbReference type="SMART" id="SM00360">
    <property type="entry name" value="RRM"/>
    <property type="match status" value="2"/>
</dbReference>
<dbReference type="PROSITE" id="PS50102">
    <property type="entry name" value="RRM"/>
    <property type="match status" value="1"/>
</dbReference>
<feature type="compositionally biased region" description="Gly residues" evidence="4">
    <location>
        <begin position="279"/>
        <end position="307"/>
    </location>
</feature>
<dbReference type="InterPro" id="IPR012677">
    <property type="entry name" value="Nucleotide-bd_a/b_plait_sf"/>
</dbReference>
<dbReference type="PANTHER" id="PTHR23236">
    <property type="entry name" value="EUKARYOTIC TRANSLATION INITIATION FACTOR 4B/4H"/>
    <property type="match status" value="1"/>
</dbReference>
<dbReference type="AlphaFoldDB" id="A0A9Q3P7C4"/>
<evidence type="ECO:0000313" key="6">
    <source>
        <dbReference type="EMBL" id="MBW0550372.1"/>
    </source>
</evidence>
<dbReference type="InterPro" id="IPR000504">
    <property type="entry name" value="RRM_dom"/>
</dbReference>
<dbReference type="InterPro" id="IPR035979">
    <property type="entry name" value="RBD_domain_sf"/>
</dbReference>
<dbReference type="SUPFAM" id="SSF54928">
    <property type="entry name" value="RNA-binding domain, RBD"/>
    <property type="match status" value="1"/>
</dbReference>
<dbReference type="EMBL" id="AVOT02055936">
    <property type="protein sequence ID" value="MBW0550372.1"/>
    <property type="molecule type" value="Genomic_DNA"/>
</dbReference>